<proteinExistence type="predicted"/>
<dbReference type="GO" id="GO:0016491">
    <property type="term" value="F:oxidoreductase activity"/>
    <property type="evidence" value="ECO:0007669"/>
    <property type="project" value="TreeGrafter"/>
</dbReference>
<dbReference type="Proteomes" id="UP000722750">
    <property type="component" value="Unassembled WGS sequence"/>
</dbReference>
<dbReference type="PANTHER" id="PTHR12697:SF5">
    <property type="entry name" value="DEOXYHYPUSINE HYDROXYLASE"/>
    <property type="match status" value="1"/>
</dbReference>
<dbReference type="InterPro" id="IPR016024">
    <property type="entry name" value="ARM-type_fold"/>
</dbReference>
<dbReference type="Gene3D" id="1.25.10.10">
    <property type="entry name" value="Leucine-rich Repeat Variant"/>
    <property type="match status" value="4"/>
</dbReference>
<evidence type="ECO:0000313" key="1">
    <source>
        <dbReference type="EMBL" id="MBS1259200.1"/>
    </source>
</evidence>
<dbReference type="Pfam" id="PF13646">
    <property type="entry name" value="HEAT_2"/>
    <property type="match status" value="3"/>
</dbReference>
<dbReference type="SUPFAM" id="SSF48452">
    <property type="entry name" value="TPR-like"/>
    <property type="match status" value="1"/>
</dbReference>
<evidence type="ECO:0008006" key="3">
    <source>
        <dbReference type="Google" id="ProtNLM"/>
    </source>
</evidence>
<sequence>MKKYWLSFIIIILSIFSCLSAFENREVTARESTPARKKSKDASSELNIKIDEWMKLLYSEDPAIRTSAIISLLGLNIPAVYDSLIDVLKNSENDDVRISLIKAFGFAGDDRVLDSMIDLVTSENEAVRIASADALGNLKTEDAIEEMIDVLLNTRKPIESRILITGALAKTRSREAVEPLISLLESDNNGLRTAAHDALVEITKQSNGKAKSFWREWWDRNKVKTREQWLEDIVDKLEEGSKKLKAENSRLRNEVVENTIKILKTRKEKDDIRQLIDAIKSEYQEVRIFAAGELVNHKDPEVIKIFVDLTSDDDPEIRILAVNVLGDIGGVSELKYLISALQDKEIRVRESAARTLGKQGKKEVVYDLLSALSDPANIVVCAVAEALGELRVEEAIEPLINLFSNKDPKIKESAIVAIGKFQDKRAIDPLINSLKDEEERIRWYAADTLGKIRSKEAVSYLIKLLSDESARVRESTATALGQIGDESAVEPLISLLEDGDNRVAEKAADVLLSIECESFELLDSIVNALYAGKNHERAKKILEKQVNNYENVPEYAHALWQSKIRLAKLYYSLNNCQKAALLYEKLVVHFNDDIEIKNEFVHCLKKLKQYDKLLSHLSLWVENLSTDNHLWWKEIYEIVEIYFIEGAFDRVRALIDSFEKKSPFMGGPEFKSRFYDLKEKSMEAMLPQSTKS</sequence>
<organism evidence="1 2">
    <name type="scientific">Candidatus Scalindua arabica</name>
    <dbReference type="NCBI Taxonomy" id="1127984"/>
    <lineage>
        <taxon>Bacteria</taxon>
        <taxon>Pseudomonadati</taxon>
        <taxon>Planctomycetota</taxon>
        <taxon>Candidatus Brocadiia</taxon>
        <taxon>Candidatus Brocadiales</taxon>
        <taxon>Candidatus Scalinduaceae</taxon>
        <taxon>Candidatus Scalindua</taxon>
    </lineage>
</organism>
<dbReference type="InterPro" id="IPR004155">
    <property type="entry name" value="PBS_lyase_HEAT"/>
</dbReference>
<dbReference type="EMBL" id="JAANXD010000085">
    <property type="protein sequence ID" value="MBS1259200.1"/>
    <property type="molecule type" value="Genomic_DNA"/>
</dbReference>
<comment type="caution">
    <text evidence="1">The sequence shown here is derived from an EMBL/GenBank/DDBJ whole genome shotgun (WGS) entry which is preliminary data.</text>
</comment>
<dbReference type="SUPFAM" id="SSF48371">
    <property type="entry name" value="ARM repeat"/>
    <property type="match status" value="2"/>
</dbReference>
<evidence type="ECO:0000313" key="2">
    <source>
        <dbReference type="Proteomes" id="UP000722750"/>
    </source>
</evidence>
<name>A0A942A258_9BACT</name>
<dbReference type="PANTHER" id="PTHR12697">
    <property type="entry name" value="PBS LYASE HEAT-LIKE PROTEIN"/>
    <property type="match status" value="1"/>
</dbReference>
<accession>A0A942A258</accession>
<reference evidence="1" key="1">
    <citation type="journal article" date="2021" name="ISME J.">
        <title>Fine-scale metabolic discontinuity in a stratified prokaryote microbiome of a Red Sea deep halocline.</title>
        <authorList>
            <person name="Michoud G."/>
            <person name="Ngugi D.K."/>
            <person name="Barozzi A."/>
            <person name="Merlino G."/>
            <person name="Calleja M.L."/>
            <person name="Delgado-Huertas A."/>
            <person name="Moran X.A.G."/>
            <person name="Daffonchio D."/>
        </authorList>
    </citation>
    <scope>NUCLEOTIDE SEQUENCE</scope>
    <source>
        <strain evidence="1">SuakinDeep_MAG55_1</strain>
    </source>
</reference>
<protein>
    <recommendedName>
        <fullName evidence="3">Heat repeat-containing PBS lyase</fullName>
    </recommendedName>
</protein>
<gene>
    <name evidence="1" type="ORF">MAG551_02267</name>
</gene>
<dbReference type="AlphaFoldDB" id="A0A942A258"/>
<dbReference type="PROSITE" id="PS51257">
    <property type="entry name" value="PROKAR_LIPOPROTEIN"/>
    <property type="match status" value="1"/>
</dbReference>
<dbReference type="SMART" id="SM00567">
    <property type="entry name" value="EZ_HEAT"/>
    <property type="match status" value="10"/>
</dbReference>
<dbReference type="InterPro" id="IPR011989">
    <property type="entry name" value="ARM-like"/>
</dbReference>
<dbReference type="InterPro" id="IPR011990">
    <property type="entry name" value="TPR-like_helical_dom_sf"/>
</dbReference>